<dbReference type="Proteomes" id="UP000886786">
    <property type="component" value="Unassembled WGS sequence"/>
</dbReference>
<dbReference type="PANTHER" id="PTHR10302">
    <property type="entry name" value="SINGLE-STRANDED DNA-BINDING PROTEIN"/>
    <property type="match status" value="1"/>
</dbReference>
<dbReference type="GO" id="GO:0003697">
    <property type="term" value="F:single-stranded DNA binding"/>
    <property type="evidence" value="ECO:0007669"/>
    <property type="project" value="UniProtKB-UniRule"/>
</dbReference>
<reference evidence="4" key="2">
    <citation type="journal article" date="2021" name="PeerJ">
        <title>Extensive microbial diversity within the chicken gut microbiome revealed by metagenomics and culture.</title>
        <authorList>
            <person name="Gilroy R."/>
            <person name="Ravi A."/>
            <person name="Getino M."/>
            <person name="Pursley I."/>
            <person name="Horton D.L."/>
            <person name="Alikhan N.F."/>
            <person name="Baker D."/>
            <person name="Gharbi K."/>
            <person name="Hall N."/>
            <person name="Watson M."/>
            <person name="Adriaenssens E.M."/>
            <person name="Foster-Nyarko E."/>
            <person name="Jarju S."/>
            <person name="Secka A."/>
            <person name="Antonio M."/>
            <person name="Oren A."/>
            <person name="Chaudhuri R.R."/>
            <person name="La Ragione R."/>
            <person name="Hildebrand F."/>
            <person name="Pallen M.J."/>
        </authorList>
    </citation>
    <scope>NUCLEOTIDE SEQUENCE</scope>
    <source>
        <strain evidence="4">CHK147-3167</strain>
    </source>
</reference>
<dbReference type="Gene3D" id="2.40.50.140">
    <property type="entry name" value="Nucleic acid-binding proteins"/>
    <property type="match status" value="1"/>
</dbReference>
<evidence type="ECO:0000313" key="4">
    <source>
        <dbReference type="EMBL" id="HIQ91035.1"/>
    </source>
</evidence>
<dbReference type="NCBIfam" id="TIGR00621">
    <property type="entry name" value="ssb"/>
    <property type="match status" value="1"/>
</dbReference>
<proteinExistence type="inferred from homology"/>
<dbReference type="GO" id="GO:0006260">
    <property type="term" value="P:DNA replication"/>
    <property type="evidence" value="ECO:0007669"/>
    <property type="project" value="InterPro"/>
</dbReference>
<evidence type="ECO:0000256" key="2">
    <source>
        <dbReference type="HAMAP-Rule" id="MF_00984"/>
    </source>
</evidence>
<organism evidence="4 5">
    <name type="scientific">Candidatus Coprosoma intestinipullorum</name>
    <dbReference type="NCBI Taxonomy" id="2840752"/>
    <lineage>
        <taxon>Bacteria</taxon>
        <taxon>Bacillati</taxon>
        <taxon>Bacillota</taxon>
        <taxon>Bacillota incertae sedis</taxon>
        <taxon>Candidatus Coprosoma</taxon>
    </lineage>
</organism>
<dbReference type="PANTHER" id="PTHR10302:SF27">
    <property type="entry name" value="SINGLE-STRANDED DNA-BINDING PROTEIN"/>
    <property type="match status" value="1"/>
</dbReference>
<gene>
    <name evidence="4" type="ORF">IAB27_05380</name>
</gene>
<dbReference type="GO" id="GO:0009295">
    <property type="term" value="C:nucleoid"/>
    <property type="evidence" value="ECO:0007669"/>
    <property type="project" value="TreeGrafter"/>
</dbReference>
<dbReference type="InterPro" id="IPR011344">
    <property type="entry name" value="ssDNA-bd"/>
</dbReference>
<comment type="caution">
    <text evidence="4">The sequence shown here is derived from an EMBL/GenBank/DDBJ whole genome shotgun (WGS) entry which is preliminary data.</text>
</comment>
<comment type="subunit">
    <text evidence="2">Homotetramer.</text>
</comment>
<dbReference type="EMBL" id="DVFV01000096">
    <property type="protein sequence ID" value="HIQ91035.1"/>
    <property type="molecule type" value="Genomic_DNA"/>
</dbReference>
<reference evidence="4" key="1">
    <citation type="submission" date="2020-10" db="EMBL/GenBank/DDBJ databases">
        <authorList>
            <person name="Gilroy R."/>
        </authorList>
    </citation>
    <scope>NUCLEOTIDE SEQUENCE</scope>
    <source>
        <strain evidence="4">CHK147-3167</strain>
    </source>
</reference>
<dbReference type="Pfam" id="PF00436">
    <property type="entry name" value="SSB"/>
    <property type="match status" value="1"/>
</dbReference>
<sequence length="137" mass="15358">MNSVCIVGRITKDLELRKTQTGISAVSMFVAINNGKDKDGNKIPADFPKVYVYGKQAENVYAYCHKGSLIAVTGNIKTRTWDKDDDTRGYETCIKANRIQFLSTKQSDSNSIPEQETEYDPFSDFGDSIVIDDNMLE</sequence>
<dbReference type="AlphaFoldDB" id="A0A9D1CZC7"/>
<dbReference type="InterPro" id="IPR000424">
    <property type="entry name" value="Primosome_PriB/ssb"/>
</dbReference>
<evidence type="ECO:0000256" key="3">
    <source>
        <dbReference type="PIRNR" id="PIRNR002070"/>
    </source>
</evidence>
<name>A0A9D1CZC7_9FIRM</name>
<comment type="caution">
    <text evidence="2">Lacks conserved residue(s) required for the propagation of feature annotation.</text>
</comment>
<dbReference type="InterPro" id="IPR012340">
    <property type="entry name" value="NA-bd_OB-fold"/>
</dbReference>
<keyword evidence="1 2" id="KW-0238">DNA-binding</keyword>
<evidence type="ECO:0000313" key="5">
    <source>
        <dbReference type="Proteomes" id="UP000886786"/>
    </source>
</evidence>
<dbReference type="SUPFAM" id="SSF50249">
    <property type="entry name" value="Nucleic acid-binding proteins"/>
    <property type="match status" value="1"/>
</dbReference>
<evidence type="ECO:0000256" key="1">
    <source>
        <dbReference type="ARBA" id="ARBA00023125"/>
    </source>
</evidence>
<accession>A0A9D1CZC7</accession>
<dbReference type="PIRSF" id="PIRSF002070">
    <property type="entry name" value="SSB"/>
    <property type="match status" value="1"/>
</dbReference>
<dbReference type="CDD" id="cd04496">
    <property type="entry name" value="SSB_OBF"/>
    <property type="match status" value="1"/>
</dbReference>
<dbReference type="HAMAP" id="MF_00984">
    <property type="entry name" value="SSB"/>
    <property type="match status" value="1"/>
</dbReference>
<dbReference type="PROSITE" id="PS50935">
    <property type="entry name" value="SSB"/>
    <property type="match status" value="1"/>
</dbReference>
<protein>
    <recommendedName>
        <fullName evidence="2 3">Single-stranded DNA-binding protein</fullName>
        <shortName evidence="2">SSB</shortName>
    </recommendedName>
</protein>